<dbReference type="EMBL" id="CP019609">
    <property type="protein sequence ID" value="AQP54697.1"/>
    <property type="molecule type" value="Genomic_DNA"/>
</dbReference>
<name>A0A1Q2D8M3_9ENTE</name>
<dbReference type="RefSeq" id="WP_077276782.1">
    <property type="nucleotide sequence ID" value="NZ_CP019609.1"/>
</dbReference>
<dbReference type="Gene3D" id="3.40.50.720">
    <property type="entry name" value="NAD(P)-binding Rossmann-like Domain"/>
    <property type="match status" value="1"/>
</dbReference>
<protein>
    <recommendedName>
        <fullName evidence="6 7">Pyrroline-5-carboxylate reductase</fullName>
        <shortName evidence="6">P5C reductase</shortName>
        <shortName evidence="6">P5CR</shortName>
        <ecNumber evidence="6 7">1.5.1.2</ecNumber>
    </recommendedName>
    <alternativeName>
        <fullName evidence="6">PCA reductase</fullName>
    </alternativeName>
</protein>
<dbReference type="PANTHER" id="PTHR11645:SF0">
    <property type="entry name" value="PYRROLINE-5-CARBOXYLATE REDUCTASE 3"/>
    <property type="match status" value="1"/>
</dbReference>
<dbReference type="Proteomes" id="UP000188246">
    <property type="component" value="Chromosome"/>
</dbReference>
<sequence>MKIGILGAGHMGGAMLKGWLTSPDIKPEDVYVKGGSGGTAEKLQRDLNYQLVSSLEEFTYCDIIFIAVNTAIVLPTLTDLTPIISEKKIPVVSVSAGVSLDEMAVVLGADYPMAHAIPNTPVQIHQGTIGISYNKQLTIAVMELIEAAFKPLGTLIKTDEEKLGIFGTLAGCGPAFVDVFMEALADGAVLHGMDRNLAYEVAARMVSSSANLLLESGQHPGELKDQVTSPGGTTIKGITALEKEGFRYAVINALDTIMKA</sequence>
<dbReference type="Pfam" id="PF14748">
    <property type="entry name" value="P5CR_dimer"/>
    <property type="match status" value="1"/>
</dbReference>
<dbReference type="PROSITE" id="PS00521">
    <property type="entry name" value="P5CR"/>
    <property type="match status" value="1"/>
</dbReference>
<dbReference type="STRING" id="633807.BW732_11080"/>
<dbReference type="InterPro" id="IPR008927">
    <property type="entry name" value="6-PGluconate_DH-like_C_sf"/>
</dbReference>
<evidence type="ECO:0000256" key="4">
    <source>
        <dbReference type="ARBA" id="ARBA00023002"/>
    </source>
</evidence>
<evidence type="ECO:0000256" key="6">
    <source>
        <dbReference type="HAMAP-Rule" id="MF_01925"/>
    </source>
</evidence>
<dbReference type="HAMAP" id="MF_01925">
    <property type="entry name" value="P5C_reductase"/>
    <property type="match status" value="1"/>
</dbReference>
<keyword evidence="6 8" id="KW-0028">Amino-acid biosynthesis</keyword>
<dbReference type="GO" id="GO:0005737">
    <property type="term" value="C:cytoplasm"/>
    <property type="evidence" value="ECO:0007669"/>
    <property type="project" value="UniProtKB-SubCell"/>
</dbReference>
<proteinExistence type="inferred from homology"/>
<dbReference type="SUPFAM" id="SSF48179">
    <property type="entry name" value="6-phosphogluconate dehydrogenase C-terminal domain-like"/>
    <property type="match status" value="1"/>
</dbReference>
<evidence type="ECO:0000256" key="7">
    <source>
        <dbReference type="NCBIfam" id="TIGR00112"/>
    </source>
</evidence>
<dbReference type="EC" id="1.5.1.2" evidence="6 7"/>
<dbReference type="Pfam" id="PF03807">
    <property type="entry name" value="F420_oxidored"/>
    <property type="match status" value="1"/>
</dbReference>
<keyword evidence="2 6" id="KW-0641">Proline biosynthesis</keyword>
<comment type="similarity">
    <text evidence="1 6 8">Belongs to the pyrroline-5-carboxylate reductase family.</text>
</comment>
<evidence type="ECO:0000313" key="9">
    <source>
        <dbReference type="EMBL" id="AQP54697.1"/>
    </source>
</evidence>
<evidence type="ECO:0000256" key="2">
    <source>
        <dbReference type="ARBA" id="ARBA00022650"/>
    </source>
</evidence>
<comment type="pathway">
    <text evidence="6 8">Amino-acid biosynthesis; L-proline biosynthesis; L-proline from L-glutamate 5-semialdehyde: step 1/1.</text>
</comment>
<comment type="catalytic activity">
    <reaction evidence="6 8">
        <text>L-proline + NADP(+) = (S)-1-pyrroline-5-carboxylate + NADPH + 2 H(+)</text>
        <dbReference type="Rhea" id="RHEA:14109"/>
        <dbReference type="ChEBI" id="CHEBI:15378"/>
        <dbReference type="ChEBI" id="CHEBI:17388"/>
        <dbReference type="ChEBI" id="CHEBI:57783"/>
        <dbReference type="ChEBI" id="CHEBI:58349"/>
        <dbReference type="ChEBI" id="CHEBI:60039"/>
        <dbReference type="EC" id="1.5.1.2"/>
    </reaction>
</comment>
<dbReference type="InterPro" id="IPR028939">
    <property type="entry name" value="P5C_Rdtase_cat_N"/>
</dbReference>
<dbReference type="NCBIfam" id="TIGR00112">
    <property type="entry name" value="proC"/>
    <property type="match status" value="1"/>
</dbReference>
<dbReference type="InterPro" id="IPR029036">
    <property type="entry name" value="P5CR_dimer"/>
</dbReference>
<reference evidence="9 10" key="1">
    <citation type="journal article" date="2010" name="Int. J. Syst. Evol. Microbiol.">
        <title>Vagococcus penaei sp. nov., isolated from spoilage microbiota of cooked shrimp (Penaeus vannamei).</title>
        <authorList>
            <person name="Jaffres E."/>
            <person name="Prevost H."/>
            <person name="Rossero A."/>
            <person name="Joffraud J.J."/>
            <person name="Dousset X."/>
        </authorList>
    </citation>
    <scope>NUCLEOTIDE SEQUENCE [LARGE SCALE GENOMIC DNA]</scope>
    <source>
        <strain evidence="9 10">CD276</strain>
    </source>
</reference>
<comment type="function">
    <text evidence="5 6">Catalyzes the reduction of 1-pyrroline-5-carboxylate (PCA) to L-proline.</text>
</comment>
<evidence type="ECO:0000256" key="5">
    <source>
        <dbReference type="ARBA" id="ARBA00058118"/>
    </source>
</evidence>
<keyword evidence="10" id="KW-1185">Reference proteome</keyword>
<dbReference type="KEGG" id="vpi:BW732_11080"/>
<accession>A0A1Q2D8M3</accession>
<gene>
    <name evidence="6" type="primary">proC</name>
    <name evidence="9" type="ORF">BW732_11080</name>
</gene>
<comment type="catalytic activity">
    <reaction evidence="6">
        <text>L-proline + NAD(+) = (S)-1-pyrroline-5-carboxylate + NADH + 2 H(+)</text>
        <dbReference type="Rhea" id="RHEA:14105"/>
        <dbReference type="ChEBI" id="CHEBI:15378"/>
        <dbReference type="ChEBI" id="CHEBI:17388"/>
        <dbReference type="ChEBI" id="CHEBI:57540"/>
        <dbReference type="ChEBI" id="CHEBI:57945"/>
        <dbReference type="ChEBI" id="CHEBI:60039"/>
        <dbReference type="EC" id="1.5.1.2"/>
    </reaction>
</comment>
<dbReference type="SUPFAM" id="SSF51735">
    <property type="entry name" value="NAD(P)-binding Rossmann-fold domains"/>
    <property type="match status" value="1"/>
</dbReference>
<organism evidence="9 10">
    <name type="scientific">Vagococcus penaei</name>
    <dbReference type="NCBI Taxonomy" id="633807"/>
    <lineage>
        <taxon>Bacteria</taxon>
        <taxon>Bacillati</taxon>
        <taxon>Bacillota</taxon>
        <taxon>Bacilli</taxon>
        <taxon>Lactobacillales</taxon>
        <taxon>Enterococcaceae</taxon>
        <taxon>Vagococcus</taxon>
    </lineage>
</organism>
<dbReference type="InterPro" id="IPR000304">
    <property type="entry name" value="Pyrroline-COOH_reductase"/>
</dbReference>
<keyword evidence="4 6" id="KW-0560">Oxidoreductase</keyword>
<comment type="subcellular location">
    <subcellularLocation>
        <location evidence="6">Cytoplasm</location>
    </subcellularLocation>
</comment>
<dbReference type="OrthoDB" id="9805754at2"/>
<evidence type="ECO:0000256" key="3">
    <source>
        <dbReference type="ARBA" id="ARBA00022857"/>
    </source>
</evidence>
<dbReference type="PIRSF" id="PIRSF000193">
    <property type="entry name" value="Pyrrol-5-carb_rd"/>
    <property type="match status" value="1"/>
</dbReference>
<keyword evidence="6" id="KW-0963">Cytoplasm</keyword>
<evidence type="ECO:0000256" key="1">
    <source>
        <dbReference type="ARBA" id="ARBA00005525"/>
    </source>
</evidence>
<dbReference type="FunFam" id="1.10.3730.10:FF:000001">
    <property type="entry name" value="Pyrroline-5-carboxylate reductase"/>
    <property type="match status" value="1"/>
</dbReference>
<dbReference type="InterPro" id="IPR036291">
    <property type="entry name" value="NAD(P)-bd_dom_sf"/>
</dbReference>
<dbReference type="GO" id="GO:0004735">
    <property type="term" value="F:pyrroline-5-carboxylate reductase activity"/>
    <property type="evidence" value="ECO:0007669"/>
    <property type="project" value="UniProtKB-UniRule"/>
</dbReference>
<evidence type="ECO:0000313" key="10">
    <source>
        <dbReference type="Proteomes" id="UP000188246"/>
    </source>
</evidence>
<keyword evidence="3 6" id="KW-0521">NADP</keyword>
<dbReference type="Gene3D" id="1.10.3730.10">
    <property type="entry name" value="ProC C-terminal domain-like"/>
    <property type="match status" value="1"/>
</dbReference>
<dbReference type="AlphaFoldDB" id="A0A1Q2D8M3"/>
<dbReference type="PANTHER" id="PTHR11645">
    <property type="entry name" value="PYRROLINE-5-CARBOXYLATE REDUCTASE"/>
    <property type="match status" value="1"/>
</dbReference>
<dbReference type="UniPathway" id="UPA00098">
    <property type="reaction ID" value="UER00361"/>
</dbReference>
<dbReference type="GO" id="GO:0055129">
    <property type="term" value="P:L-proline biosynthetic process"/>
    <property type="evidence" value="ECO:0007669"/>
    <property type="project" value="UniProtKB-UniRule"/>
</dbReference>
<evidence type="ECO:0000256" key="8">
    <source>
        <dbReference type="RuleBase" id="RU003903"/>
    </source>
</evidence>
<dbReference type="InterPro" id="IPR053790">
    <property type="entry name" value="P5CR-like_CS"/>
</dbReference>